<dbReference type="Proteomes" id="UP000184432">
    <property type="component" value="Unassembled WGS sequence"/>
</dbReference>
<accession>A0A1M6I0B9</accession>
<keyword evidence="1" id="KW-1133">Transmembrane helix</keyword>
<keyword evidence="3" id="KW-1185">Reference proteome</keyword>
<organism evidence="2 3">
    <name type="scientific">Aquimarina spongiae</name>
    <dbReference type="NCBI Taxonomy" id="570521"/>
    <lineage>
        <taxon>Bacteria</taxon>
        <taxon>Pseudomonadati</taxon>
        <taxon>Bacteroidota</taxon>
        <taxon>Flavobacteriia</taxon>
        <taxon>Flavobacteriales</taxon>
        <taxon>Flavobacteriaceae</taxon>
        <taxon>Aquimarina</taxon>
    </lineage>
</organism>
<dbReference type="STRING" id="570521.SAMN04488508_10725"/>
<name>A0A1M6I0B9_9FLAO</name>
<sequence>MKKRKIILIHLTLFITLTAVLFFSAESLLKILAPGFHDVVMWLSLIFFGAIGILILTTISCVIFIKRQS</sequence>
<protein>
    <submittedName>
        <fullName evidence="2">Uncharacterized protein</fullName>
    </submittedName>
</protein>
<gene>
    <name evidence="2" type="ORF">SAMN04488508_10725</name>
</gene>
<reference evidence="3" key="1">
    <citation type="submission" date="2016-11" db="EMBL/GenBank/DDBJ databases">
        <authorList>
            <person name="Varghese N."/>
            <person name="Submissions S."/>
        </authorList>
    </citation>
    <scope>NUCLEOTIDE SEQUENCE [LARGE SCALE GENOMIC DNA]</scope>
    <source>
        <strain evidence="3">DSM 22623</strain>
    </source>
</reference>
<dbReference type="EMBL" id="FQYP01000007">
    <property type="protein sequence ID" value="SHJ27821.1"/>
    <property type="molecule type" value="Genomic_DNA"/>
</dbReference>
<proteinExistence type="predicted"/>
<keyword evidence="1" id="KW-0812">Transmembrane</keyword>
<evidence type="ECO:0000313" key="2">
    <source>
        <dbReference type="EMBL" id="SHJ27821.1"/>
    </source>
</evidence>
<dbReference type="AlphaFoldDB" id="A0A1M6I0B9"/>
<feature type="transmembrane region" description="Helical" evidence="1">
    <location>
        <begin position="39"/>
        <end position="65"/>
    </location>
</feature>
<keyword evidence="1" id="KW-0472">Membrane</keyword>
<evidence type="ECO:0000313" key="3">
    <source>
        <dbReference type="Proteomes" id="UP000184432"/>
    </source>
</evidence>
<evidence type="ECO:0000256" key="1">
    <source>
        <dbReference type="SAM" id="Phobius"/>
    </source>
</evidence>